<dbReference type="Proteomes" id="UP001301797">
    <property type="component" value="Chromosome"/>
</dbReference>
<dbReference type="InterPro" id="IPR011335">
    <property type="entry name" value="Restrct_endonuc-II-like"/>
</dbReference>
<evidence type="ECO:0000256" key="1">
    <source>
        <dbReference type="ARBA" id="ARBA00022722"/>
    </source>
</evidence>
<dbReference type="AlphaFoldDB" id="A0AA97FBP4"/>
<dbReference type="GO" id="GO:0006281">
    <property type="term" value="P:DNA repair"/>
    <property type="evidence" value="ECO:0007669"/>
    <property type="project" value="UniProtKB-KW"/>
</dbReference>
<dbReference type="SUPFAM" id="SSF52980">
    <property type="entry name" value="Restriction endonuclease-like"/>
    <property type="match status" value="1"/>
</dbReference>
<reference evidence="10 11" key="1">
    <citation type="submission" date="2019-09" db="EMBL/GenBank/DDBJ databases">
        <title>The complete genome of Methanoplanus sp. FWC-SCC4.</title>
        <authorList>
            <person name="Chen S.-C."/>
            <person name="Zhou Y.-Z."/>
            <person name="Lai M.-C."/>
        </authorList>
    </citation>
    <scope>NUCLEOTIDE SEQUENCE [LARGE SCALE GENOMIC DNA]</scope>
    <source>
        <strain evidence="10 11">FWC-SCC4</strain>
    </source>
</reference>
<dbReference type="RefSeq" id="WP_317136826.1">
    <property type="nucleotide sequence ID" value="NZ_CP043875.1"/>
</dbReference>
<dbReference type="GO" id="GO:0003677">
    <property type="term" value="F:DNA binding"/>
    <property type="evidence" value="ECO:0007669"/>
    <property type="project" value="UniProtKB-KW"/>
</dbReference>
<evidence type="ECO:0000256" key="6">
    <source>
        <dbReference type="ARBA" id="ARBA00022840"/>
    </source>
</evidence>
<proteinExistence type="predicted"/>
<gene>
    <name evidence="10" type="ORF">F1737_00470</name>
</gene>
<evidence type="ECO:0000256" key="8">
    <source>
        <dbReference type="ARBA" id="ARBA00023204"/>
    </source>
</evidence>
<dbReference type="Gene3D" id="3.90.320.10">
    <property type="match status" value="1"/>
</dbReference>
<dbReference type="PANTHER" id="PTHR30591">
    <property type="entry name" value="RECBCD ENZYME SUBUNIT RECC"/>
    <property type="match status" value="1"/>
</dbReference>
<evidence type="ECO:0000256" key="5">
    <source>
        <dbReference type="ARBA" id="ARBA00022839"/>
    </source>
</evidence>
<dbReference type="GeneID" id="85228597"/>
<dbReference type="GO" id="GO:0005524">
    <property type="term" value="F:ATP binding"/>
    <property type="evidence" value="ECO:0007669"/>
    <property type="project" value="UniProtKB-KW"/>
</dbReference>
<keyword evidence="11" id="KW-1185">Reference proteome</keyword>
<dbReference type="SUPFAM" id="SSF52540">
    <property type="entry name" value="P-loop containing nucleoside triphosphate hydrolases"/>
    <property type="match status" value="1"/>
</dbReference>
<sequence length="1034" mass="116111">MPQKYLFKTPPGEGLFECTKSFEKCYLEDPFNTFLIVPTKRLAEKIKSELLKSGSAILSDSVLDPKDFAKNRIMQDSVQNPRIISDEDVKMLLSNVLRKNKKNVEALSLSGDFSLRLVADLLTLFSVIDERCVDFPGVLKDVSSLKTRALGRIYTDFSEIMREKGMVYPANIYKKASEAKNGMEGKKIFIFGIYEPLPSLRQFICSLYEDGADIHYYLPYCQNERVFADDGGWLSPDLVSFIADGEEPGPFSSLFGESIKETGKNEPLIYQNRFSKVEKEFEAIAQEISDLIKSGVKPSEICVATPDPAGATGIAEEIFPDFCIPFSSSATISLSRSPLVQAVMLINEVIVSNFGREEVIAMFSSDYLSLCSDPSLIDYIAKKAMIEDGLSYWGRNIESLIARNMASLSLPDTPDYRKERLEKEIDDAIMVRDAVMPVLSDLDNLIRDNTYAGHLENLGKLYQKWNIPKISSDSGELSERRDWRDLRLFSEFLDNLRSTAGEFGDGRINFMEFSAFLSSATAGLRVPSVRDDTAVQIAGIQGLQNTKYRFVFLAGLIGGKIPEIPPLLPYLNEKEDQAVWPGKKREKIRWERFYFISALISAKERLYLSCHDMEAGKPCIPSQFFQAAADAYSPDTWGEKEPFDSYRYSLKQLGRFLAGQGGVPDTIPENADVVSVLNHINIENYYRRGLYDTAYDGNLSGEQVISKVLEERFSEDYPYSPTSLEVYSDCPFRFYLKHVLGLTSPPEVDFTLSSSDRGSLIHESLSSFYSGWMQSHRNAPGEPDREEALNFVISIAEKMIESYGKSGPAWDSMANEILGKTGYGKGILEKFIEEEIILSKTEFVPHLFEEGFGFEGLLSSLSKEPVSLSTSDGRSIKIRGFVDRVDATSDGRFAVIDYKTGNYPKLADIKSGKALQLPLYQKAVEKISGMRGVGGFYYKLSGREVVRRAEIYDAGEDELFSVFGKSRIKDGEFTEIIDSSVDYACNYADSIRRGIFTPADDAGGCSDYCDFKSVCRFSEFRLLEQNEENTECDE</sequence>
<keyword evidence="7" id="KW-0238">DNA-binding</keyword>
<evidence type="ECO:0000259" key="9">
    <source>
        <dbReference type="Pfam" id="PF12705"/>
    </source>
</evidence>
<organism evidence="10 11">
    <name type="scientific">Methanochimaera problematica</name>
    <dbReference type="NCBI Taxonomy" id="2609417"/>
    <lineage>
        <taxon>Archaea</taxon>
        <taxon>Methanobacteriati</taxon>
        <taxon>Methanobacteriota</taxon>
        <taxon>Stenosarchaea group</taxon>
        <taxon>Methanomicrobia</taxon>
        <taxon>Methanomicrobiales</taxon>
        <taxon>Methanomicrobiaceae</taxon>
        <taxon>Methanochimaera</taxon>
    </lineage>
</organism>
<accession>A0AA97FBP4</accession>
<dbReference type="GO" id="GO:0004527">
    <property type="term" value="F:exonuclease activity"/>
    <property type="evidence" value="ECO:0007669"/>
    <property type="project" value="UniProtKB-KW"/>
</dbReference>
<dbReference type="KEGG" id="mefw:F1737_00470"/>
<dbReference type="Gene3D" id="3.40.50.300">
    <property type="entry name" value="P-loop containing nucleotide triphosphate hydrolases"/>
    <property type="match status" value="1"/>
</dbReference>
<keyword evidence="4" id="KW-0378">Hydrolase</keyword>
<evidence type="ECO:0000256" key="2">
    <source>
        <dbReference type="ARBA" id="ARBA00022741"/>
    </source>
</evidence>
<evidence type="ECO:0000256" key="7">
    <source>
        <dbReference type="ARBA" id="ARBA00023125"/>
    </source>
</evidence>
<dbReference type="InterPro" id="IPR038726">
    <property type="entry name" value="PDDEXK_AddAB-type"/>
</dbReference>
<dbReference type="EMBL" id="CP043875">
    <property type="protein sequence ID" value="WOF15259.1"/>
    <property type="molecule type" value="Genomic_DNA"/>
</dbReference>
<dbReference type="GO" id="GO:0006310">
    <property type="term" value="P:DNA recombination"/>
    <property type="evidence" value="ECO:0007669"/>
    <property type="project" value="TreeGrafter"/>
</dbReference>
<evidence type="ECO:0000256" key="4">
    <source>
        <dbReference type="ARBA" id="ARBA00022801"/>
    </source>
</evidence>
<keyword evidence="6" id="KW-0067">ATP-binding</keyword>
<evidence type="ECO:0000256" key="3">
    <source>
        <dbReference type="ARBA" id="ARBA00022763"/>
    </source>
</evidence>
<keyword evidence="1" id="KW-0540">Nuclease</keyword>
<dbReference type="PANTHER" id="PTHR30591:SF1">
    <property type="entry name" value="RECBCD ENZYME SUBUNIT RECC"/>
    <property type="match status" value="1"/>
</dbReference>
<keyword evidence="8" id="KW-0234">DNA repair</keyword>
<dbReference type="InterPro" id="IPR011604">
    <property type="entry name" value="PDDEXK-like_dom_sf"/>
</dbReference>
<keyword evidence="2" id="KW-0547">Nucleotide-binding</keyword>
<keyword evidence="3" id="KW-0227">DNA damage</keyword>
<evidence type="ECO:0000313" key="10">
    <source>
        <dbReference type="EMBL" id="WOF15259.1"/>
    </source>
</evidence>
<dbReference type="Pfam" id="PF12705">
    <property type="entry name" value="PDDEXK_1"/>
    <property type="match status" value="1"/>
</dbReference>
<keyword evidence="5" id="KW-0269">Exonuclease</keyword>
<name>A0AA97FBP4_9EURY</name>
<evidence type="ECO:0000313" key="11">
    <source>
        <dbReference type="Proteomes" id="UP001301797"/>
    </source>
</evidence>
<dbReference type="InterPro" id="IPR027417">
    <property type="entry name" value="P-loop_NTPase"/>
</dbReference>
<protein>
    <recommendedName>
        <fullName evidence="9">PD-(D/E)XK endonuclease-like domain-containing protein</fullName>
    </recommendedName>
</protein>
<feature type="domain" description="PD-(D/E)XK endonuclease-like" evidence="9">
    <location>
        <begin position="719"/>
        <end position="1016"/>
    </location>
</feature>